<comment type="caution">
    <text evidence="2">The sequence shown here is derived from an EMBL/GenBank/DDBJ whole genome shotgun (WGS) entry which is preliminary data.</text>
</comment>
<dbReference type="PANTHER" id="PTHR11635:SF152">
    <property type="entry name" value="CAMP-DEPENDENT PROTEIN KINASE TYPE I REGULATORY SUBUNIT-RELATED"/>
    <property type="match status" value="1"/>
</dbReference>
<accession>A0A9N9DVV2</accession>
<dbReference type="GO" id="GO:0030552">
    <property type="term" value="F:cAMP binding"/>
    <property type="evidence" value="ECO:0007669"/>
    <property type="project" value="TreeGrafter"/>
</dbReference>
<dbReference type="GO" id="GO:0005952">
    <property type="term" value="C:cAMP-dependent protein kinase complex"/>
    <property type="evidence" value="ECO:0007669"/>
    <property type="project" value="InterPro"/>
</dbReference>
<dbReference type="Pfam" id="PF00027">
    <property type="entry name" value="cNMP_binding"/>
    <property type="match status" value="1"/>
</dbReference>
<dbReference type="Proteomes" id="UP000789572">
    <property type="component" value="Unassembled WGS sequence"/>
</dbReference>
<dbReference type="InterPro" id="IPR018488">
    <property type="entry name" value="cNMP-bd_CS"/>
</dbReference>
<reference evidence="2" key="1">
    <citation type="submission" date="2021-06" db="EMBL/GenBank/DDBJ databases">
        <authorList>
            <person name="Kallberg Y."/>
            <person name="Tangrot J."/>
            <person name="Rosling A."/>
        </authorList>
    </citation>
    <scope>NUCLEOTIDE SEQUENCE</scope>
    <source>
        <strain evidence="2">IA702</strain>
    </source>
</reference>
<dbReference type="InterPro" id="IPR014710">
    <property type="entry name" value="RmlC-like_jellyroll"/>
</dbReference>
<gene>
    <name evidence="2" type="ORF">POCULU_LOCUS10132</name>
</gene>
<sequence length="102" mass="11122">EPAELFYVVIHGLFCVYVNETFIISVGTGGSFGELALMYTNPRTATVKAMTNGTLVEIFKLLESEEITKLADAMEAVDYEDGEIVVCQEEAGDCFTLLKSGL</sequence>
<proteinExistence type="predicted"/>
<organism evidence="2 3">
    <name type="scientific">Paraglomus occultum</name>
    <dbReference type="NCBI Taxonomy" id="144539"/>
    <lineage>
        <taxon>Eukaryota</taxon>
        <taxon>Fungi</taxon>
        <taxon>Fungi incertae sedis</taxon>
        <taxon>Mucoromycota</taxon>
        <taxon>Glomeromycotina</taxon>
        <taxon>Glomeromycetes</taxon>
        <taxon>Paraglomerales</taxon>
        <taxon>Paraglomeraceae</taxon>
        <taxon>Paraglomus</taxon>
    </lineage>
</organism>
<dbReference type="PRINTS" id="PR00103">
    <property type="entry name" value="CAMPKINASE"/>
</dbReference>
<dbReference type="InterPro" id="IPR050503">
    <property type="entry name" value="cAMP-dep_PK_reg_su-like"/>
</dbReference>
<dbReference type="OrthoDB" id="417078at2759"/>
<dbReference type="EMBL" id="CAJVPJ010004686">
    <property type="protein sequence ID" value="CAG8654610.1"/>
    <property type="molecule type" value="Genomic_DNA"/>
</dbReference>
<evidence type="ECO:0000259" key="1">
    <source>
        <dbReference type="PROSITE" id="PS50042"/>
    </source>
</evidence>
<dbReference type="CDD" id="cd00038">
    <property type="entry name" value="CAP_ED"/>
    <property type="match status" value="1"/>
</dbReference>
<dbReference type="GO" id="GO:0034236">
    <property type="term" value="F:protein kinase A catalytic subunit binding"/>
    <property type="evidence" value="ECO:0007669"/>
    <property type="project" value="TreeGrafter"/>
</dbReference>
<feature type="non-terminal residue" evidence="2">
    <location>
        <position position="102"/>
    </location>
</feature>
<dbReference type="PROSITE" id="PS50042">
    <property type="entry name" value="CNMP_BINDING_3"/>
    <property type="match status" value="2"/>
</dbReference>
<feature type="domain" description="Cyclic nucleotide-binding" evidence="1">
    <location>
        <begin position="1"/>
        <end position="58"/>
    </location>
</feature>
<evidence type="ECO:0000313" key="2">
    <source>
        <dbReference type="EMBL" id="CAG8654610.1"/>
    </source>
</evidence>
<dbReference type="GO" id="GO:0005829">
    <property type="term" value="C:cytosol"/>
    <property type="evidence" value="ECO:0007669"/>
    <property type="project" value="TreeGrafter"/>
</dbReference>
<protein>
    <submittedName>
        <fullName evidence="2">10799_t:CDS:1</fullName>
    </submittedName>
</protein>
<keyword evidence="3" id="KW-1185">Reference proteome</keyword>
<dbReference type="GO" id="GO:0004862">
    <property type="term" value="F:cAMP-dependent protein kinase inhibitor activity"/>
    <property type="evidence" value="ECO:0007669"/>
    <property type="project" value="TreeGrafter"/>
</dbReference>
<dbReference type="AlphaFoldDB" id="A0A9N9DVV2"/>
<dbReference type="PANTHER" id="PTHR11635">
    <property type="entry name" value="CAMP-DEPENDENT PROTEIN KINASE REGULATORY CHAIN"/>
    <property type="match status" value="1"/>
</dbReference>
<evidence type="ECO:0000313" key="3">
    <source>
        <dbReference type="Proteomes" id="UP000789572"/>
    </source>
</evidence>
<feature type="domain" description="Cyclic nucleotide-binding" evidence="1">
    <location>
        <begin position="58"/>
        <end position="102"/>
    </location>
</feature>
<dbReference type="InterPro" id="IPR018490">
    <property type="entry name" value="cNMP-bd_dom_sf"/>
</dbReference>
<dbReference type="PROSITE" id="PS00889">
    <property type="entry name" value="CNMP_BINDING_2"/>
    <property type="match status" value="1"/>
</dbReference>
<name>A0A9N9DVV2_9GLOM</name>
<dbReference type="InterPro" id="IPR000595">
    <property type="entry name" value="cNMP-bd_dom"/>
</dbReference>
<dbReference type="SUPFAM" id="SSF51206">
    <property type="entry name" value="cAMP-binding domain-like"/>
    <property type="match status" value="2"/>
</dbReference>
<dbReference type="Gene3D" id="2.60.120.10">
    <property type="entry name" value="Jelly Rolls"/>
    <property type="match status" value="2"/>
</dbReference>